<dbReference type="EMBL" id="FNCE01000007">
    <property type="protein sequence ID" value="SDG22842.1"/>
    <property type="molecule type" value="Genomic_DNA"/>
</dbReference>
<protein>
    <submittedName>
        <fullName evidence="6">Betaine-homocysteine S-methyltransferase</fullName>
    </submittedName>
</protein>
<dbReference type="RefSeq" id="WP_090020566.1">
    <property type="nucleotide sequence ID" value="NZ_FNCE01000007.1"/>
</dbReference>
<dbReference type="PROSITE" id="PS50970">
    <property type="entry name" value="HCY"/>
    <property type="match status" value="1"/>
</dbReference>
<keyword evidence="2 4" id="KW-0808">Transferase</keyword>
<reference evidence="6 7" key="1">
    <citation type="submission" date="2016-10" db="EMBL/GenBank/DDBJ databases">
        <authorList>
            <person name="de Groot N.N."/>
        </authorList>
    </citation>
    <scope>NUCLEOTIDE SEQUENCE [LARGE SCALE GENOMIC DNA]</scope>
    <source>
        <strain evidence="6 7">DSM 25584</strain>
    </source>
</reference>
<dbReference type="STRING" id="1082479.SAMN05216241_10723"/>
<comment type="cofactor">
    <cofactor evidence="3">
        <name>Zn(2+)</name>
        <dbReference type="ChEBI" id="CHEBI:29105"/>
    </cofactor>
    <text evidence="3">Binds 1 zinc ion per subunit.</text>
</comment>
<dbReference type="GO" id="GO:0008270">
    <property type="term" value="F:zinc ion binding"/>
    <property type="evidence" value="ECO:0007669"/>
    <property type="project" value="InterPro"/>
</dbReference>
<organism evidence="6 7">
    <name type="scientific">Limimonas halophila</name>
    <dbReference type="NCBI Taxonomy" id="1082479"/>
    <lineage>
        <taxon>Bacteria</taxon>
        <taxon>Pseudomonadati</taxon>
        <taxon>Pseudomonadota</taxon>
        <taxon>Alphaproteobacteria</taxon>
        <taxon>Rhodospirillales</taxon>
        <taxon>Rhodovibrionaceae</taxon>
        <taxon>Limimonas</taxon>
    </lineage>
</organism>
<sequence length="352" mass="39578">MADSQNTGTTRGLLERLNEGPVVCAEGYLFELERRGYLQAGSFVPEVVLDHPEVMEQVHRDFTHAGSDIQQAFTYNGTREKMRIMGKEDKLEPLNRNALRIARKVARETDTLLAGNICNSNVYDPENPDSVREAREMFEEQVQWAAEEGADMVIAETYSWTGEAKMALDIIKKHNLPAVVTMAMHRAPHTRDGDTLPDACKKLEDAGADVVGLNCMRGPWTMLETIKEVRQKCSGHVAAVPVPYRTNEEEPTFMALRDHVCPHHVPEGRPFPTALDPFLCNRYEVEDFTRQAHEAGVDYFGLCCGCQPHLLRSMAEALGRRPEASKYSPDMSKHAWFGQAARDINKSFADEL</sequence>
<dbReference type="OrthoDB" id="9803687at2"/>
<dbReference type="Pfam" id="PF02574">
    <property type="entry name" value="S-methyl_trans"/>
    <property type="match status" value="1"/>
</dbReference>
<dbReference type="InterPro" id="IPR003726">
    <property type="entry name" value="HCY_dom"/>
</dbReference>
<evidence type="ECO:0000313" key="6">
    <source>
        <dbReference type="EMBL" id="SDG22842.1"/>
    </source>
</evidence>
<gene>
    <name evidence="6" type="ORF">SAMN05216241_10723</name>
</gene>
<name>A0A1G7SIX0_9PROT</name>
<dbReference type="AlphaFoldDB" id="A0A1G7SIX0"/>
<dbReference type="Proteomes" id="UP000199415">
    <property type="component" value="Unassembled WGS sequence"/>
</dbReference>
<evidence type="ECO:0000256" key="1">
    <source>
        <dbReference type="ARBA" id="ARBA00022603"/>
    </source>
</evidence>
<keyword evidence="1 4" id="KW-0489">Methyltransferase</keyword>
<evidence type="ECO:0000313" key="7">
    <source>
        <dbReference type="Proteomes" id="UP000199415"/>
    </source>
</evidence>
<dbReference type="InterPro" id="IPR017226">
    <property type="entry name" value="BHMT-like"/>
</dbReference>
<dbReference type="SUPFAM" id="SSF82282">
    <property type="entry name" value="Homocysteine S-methyltransferase"/>
    <property type="match status" value="1"/>
</dbReference>
<accession>A0A1G7SIX0</accession>
<evidence type="ECO:0000256" key="3">
    <source>
        <dbReference type="PIRSR" id="PIRSR037505-2"/>
    </source>
</evidence>
<dbReference type="CDD" id="cd00945">
    <property type="entry name" value="Aldolase_Class_I"/>
    <property type="match status" value="1"/>
</dbReference>
<feature type="binding site" evidence="3 4">
    <location>
        <position position="304"/>
    </location>
    <ligand>
        <name>Zn(2+)</name>
        <dbReference type="ChEBI" id="CHEBI:29105"/>
    </ligand>
</feature>
<evidence type="ECO:0000256" key="2">
    <source>
        <dbReference type="ARBA" id="ARBA00022679"/>
    </source>
</evidence>
<evidence type="ECO:0000256" key="4">
    <source>
        <dbReference type="PROSITE-ProRule" id="PRU00333"/>
    </source>
</evidence>
<dbReference type="PANTHER" id="PTHR11103:SF18">
    <property type="entry name" value="SLR1189 PROTEIN"/>
    <property type="match status" value="1"/>
</dbReference>
<dbReference type="Gene3D" id="3.20.20.330">
    <property type="entry name" value="Homocysteine-binding-like domain"/>
    <property type="match status" value="1"/>
</dbReference>
<keyword evidence="3 4" id="KW-0862">Zinc</keyword>
<dbReference type="InterPro" id="IPR036589">
    <property type="entry name" value="HCY_dom_sf"/>
</dbReference>
<feature type="binding site" evidence="3 4">
    <location>
        <position position="215"/>
    </location>
    <ligand>
        <name>Zn(2+)</name>
        <dbReference type="ChEBI" id="CHEBI:29105"/>
    </ligand>
</feature>
<feature type="domain" description="Hcy-binding" evidence="5">
    <location>
        <begin position="10"/>
        <end position="318"/>
    </location>
</feature>
<evidence type="ECO:0000259" key="5">
    <source>
        <dbReference type="PROSITE" id="PS50970"/>
    </source>
</evidence>
<dbReference type="PANTHER" id="PTHR11103">
    <property type="entry name" value="SLR1189 PROTEIN"/>
    <property type="match status" value="1"/>
</dbReference>
<dbReference type="GO" id="GO:0009086">
    <property type="term" value="P:methionine biosynthetic process"/>
    <property type="evidence" value="ECO:0007669"/>
    <property type="project" value="InterPro"/>
</dbReference>
<feature type="binding site" evidence="3 4">
    <location>
        <position position="303"/>
    </location>
    <ligand>
        <name>Zn(2+)</name>
        <dbReference type="ChEBI" id="CHEBI:29105"/>
    </ligand>
</feature>
<dbReference type="PIRSF" id="PIRSF037505">
    <property type="entry name" value="Betaine_HMT"/>
    <property type="match status" value="1"/>
</dbReference>
<keyword evidence="7" id="KW-1185">Reference proteome</keyword>
<dbReference type="GO" id="GO:0032259">
    <property type="term" value="P:methylation"/>
    <property type="evidence" value="ECO:0007669"/>
    <property type="project" value="UniProtKB-KW"/>
</dbReference>
<keyword evidence="3 4" id="KW-0479">Metal-binding</keyword>
<dbReference type="GO" id="GO:0008168">
    <property type="term" value="F:methyltransferase activity"/>
    <property type="evidence" value="ECO:0007669"/>
    <property type="project" value="UniProtKB-UniRule"/>
</dbReference>
<proteinExistence type="predicted"/>